<evidence type="ECO:0000256" key="3">
    <source>
        <dbReference type="ARBA" id="ARBA00022833"/>
    </source>
</evidence>
<feature type="domain" description="CENP-V/GFA" evidence="5">
    <location>
        <begin position="4"/>
        <end position="110"/>
    </location>
</feature>
<keyword evidence="6" id="KW-0614">Plasmid</keyword>
<keyword evidence="7" id="KW-1185">Reference proteome</keyword>
<keyword evidence="3" id="KW-0862">Zinc</keyword>
<evidence type="ECO:0000256" key="4">
    <source>
        <dbReference type="ARBA" id="ARBA00023239"/>
    </source>
</evidence>
<dbReference type="Pfam" id="PF04828">
    <property type="entry name" value="GFA"/>
    <property type="match status" value="1"/>
</dbReference>
<sequence>MERHTGGCRCGAIRFEATSKPFYAAYCHCSDCRRASGAPVAAFVGFLSADVTFVDFEGSTYGEHPIQRSFCPTCGAPIAYRDARISEQVFFMIGAMDHPEQYPPTMHGYAGSQLPFVHIADGLPRKKSNTVPRPGES</sequence>
<dbReference type="Proteomes" id="UP001225788">
    <property type="component" value="Plasmid unnamed1"/>
</dbReference>
<gene>
    <name evidence="6" type="ORF">Q9315_23635</name>
</gene>
<evidence type="ECO:0000256" key="1">
    <source>
        <dbReference type="ARBA" id="ARBA00005495"/>
    </source>
</evidence>
<dbReference type="InterPro" id="IPR006913">
    <property type="entry name" value="CENP-V/GFA"/>
</dbReference>
<protein>
    <submittedName>
        <fullName evidence="6">GFA family protein</fullName>
    </submittedName>
</protein>
<keyword evidence="2" id="KW-0479">Metal-binding</keyword>
<evidence type="ECO:0000313" key="6">
    <source>
        <dbReference type="EMBL" id="WLS05155.1"/>
    </source>
</evidence>
<organism evidence="6 7">
    <name type="scientific">Shinella oryzae</name>
    <dbReference type="NCBI Taxonomy" id="2871820"/>
    <lineage>
        <taxon>Bacteria</taxon>
        <taxon>Pseudomonadati</taxon>
        <taxon>Pseudomonadota</taxon>
        <taxon>Alphaproteobacteria</taxon>
        <taxon>Hyphomicrobiales</taxon>
        <taxon>Rhizobiaceae</taxon>
        <taxon>Shinella</taxon>
    </lineage>
</organism>
<accession>A0ABY9K9B3</accession>
<evidence type="ECO:0000313" key="7">
    <source>
        <dbReference type="Proteomes" id="UP001225788"/>
    </source>
</evidence>
<evidence type="ECO:0000259" key="5">
    <source>
        <dbReference type="PROSITE" id="PS51891"/>
    </source>
</evidence>
<dbReference type="SUPFAM" id="SSF51316">
    <property type="entry name" value="Mss4-like"/>
    <property type="match status" value="1"/>
</dbReference>
<dbReference type="PANTHER" id="PTHR33337">
    <property type="entry name" value="GFA DOMAIN-CONTAINING PROTEIN"/>
    <property type="match status" value="1"/>
</dbReference>
<dbReference type="PANTHER" id="PTHR33337:SF40">
    <property type="entry name" value="CENP-V_GFA DOMAIN-CONTAINING PROTEIN-RELATED"/>
    <property type="match status" value="1"/>
</dbReference>
<keyword evidence="4" id="KW-0456">Lyase</keyword>
<proteinExistence type="inferred from homology"/>
<name>A0ABY9K9B3_9HYPH</name>
<evidence type="ECO:0000256" key="2">
    <source>
        <dbReference type="ARBA" id="ARBA00022723"/>
    </source>
</evidence>
<reference evidence="6 7" key="1">
    <citation type="submission" date="2023-08" db="EMBL/GenBank/DDBJ databases">
        <title>Pathogen: clinical or host-associated sample.</title>
        <authorList>
            <person name="Hergert J."/>
            <person name="Casey R."/>
            <person name="Wagner J."/>
            <person name="Young E.L."/>
            <person name="Oakeson K.F."/>
        </authorList>
    </citation>
    <scope>NUCLEOTIDE SEQUENCE [LARGE SCALE GENOMIC DNA]</scope>
    <source>
        <strain evidence="6 7">UPHL-collab-2</strain>
        <plasmid evidence="6 7">unnamed1</plasmid>
    </source>
</reference>
<dbReference type="PROSITE" id="PS51891">
    <property type="entry name" value="CENP_V_GFA"/>
    <property type="match status" value="1"/>
</dbReference>
<dbReference type="Gene3D" id="3.90.1590.10">
    <property type="entry name" value="glutathione-dependent formaldehyde- activating enzyme (gfa)"/>
    <property type="match status" value="1"/>
</dbReference>
<comment type="similarity">
    <text evidence="1">Belongs to the Gfa family.</text>
</comment>
<dbReference type="InterPro" id="IPR011057">
    <property type="entry name" value="Mss4-like_sf"/>
</dbReference>
<dbReference type="EMBL" id="CP132315">
    <property type="protein sequence ID" value="WLS05155.1"/>
    <property type="molecule type" value="Genomic_DNA"/>
</dbReference>
<geneLocation type="plasmid" evidence="6 7">
    <name>unnamed1</name>
</geneLocation>
<dbReference type="RefSeq" id="WP_306161629.1">
    <property type="nucleotide sequence ID" value="NZ_CP132315.1"/>
</dbReference>